<evidence type="ECO:0000313" key="1">
    <source>
        <dbReference type="EMBL" id="QJB03667.1"/>
    </source>
</evidence>
<proteinExistence type="predicted"/>
<gene>
    <name evidence="2" type="ORF">MM171A02327_0005</name>
    <name evidence="1" type="ORF">MM171B00591_0027</name>
</gene>
<sequence length="84" mass="9572">MSEKLREGWWMPGRSRKFHYFVEGRSLCNGWGFPDYNNLSPDTGNVDRGPDDCAGCFKKLVKLRESRTSQQSGTIESKGERPDA</sequence>
<dbReference type="EMBL" id="MT143855">
    <property type="protein sequence ID" value="QJB03667.1"/>
    <property type="molecule type" value="Genomic_DNA"/>
</dbReference>
<reference evidence="1" key="1">
    <citation type="submission" date="2020-03" db="EMBL/GenBank/DDBJ databases">
        <title>The deep terrestrial virosphere.</title>
        <authorList>
            <person name="Holmfeldt K."/>
            <person name="Nilsson E."/>
            <person name="Simone D."/>
            <person name="Lopez-Fernandez M."/>
            <person name="Wu X."/>
            <person name="de Brujin I."/>
            <person name="Lundin D."/>
            <person name="Andersson A."/>
            <person name="Bertilsson S."/>
            <person name="Dopson M."/>
        </authorList>
    </citation>
    <scope>NUCLEOTIDE SEQUENCE</scope>
    <source>
        <strain evidence="2">MM171A02327</strain>
        <strain evidence="1">MM171B00591</strain>
    </source>
</reference>
<name>A0A6M3M7B1_9ZZZZ</name>
<evidence type="ECO:0000313" key="2">
    <source>
        <dbReference type="EMBL" id="QJH92814.1"/>
    </source>
</evidence>
<organism evidence="1">
    <name type="scientific">viral metagenome</name>
    <dbReference type="NCBI Taxonomy" id="1070528"/>
    <lineage>
        <taxon>unclassified sequences</taxon>
        <taxon>metagenomes</taxon>
        <taxon>organismal metagenomes</taxon>
    </lineage>
</organism>
<dbReference type="AlphaFoldDB" id="A0A6M3M7B1"/>
<accession>A0A6M3M7B1</accession>
<protein>
    <submittedName>
        <fullName evidence="1">Uncharacterized protein</fullName>
    </submittedName>
</protein>
<dbReference type="EMBL" id="MT143923">
    <property type="protein sequence ID" value="QJH92814.1"/>
    <property type="molecule type" value="Genomic_DNA"/>
</dbReference>